<dbReference type="Pfam" id="PF02757">
    <property type="entry name" value="YLP"/>
    <property type="match status" value="6"/>
</dbReference>
<dbReference type="KEGG" id="bdr:105225250"/>
<dbReference type="GeneID" id="105225250"/>
<dbReference type="AlphaFoldDB" id="A0A6I9UVL4"/>
<gene>
    <name evidence="4" type="primary">LOC105225250</name>
</gene>
<name>A0A6I9UVL4_BACDO</name>
<feature type="signal peptide" evidence="2">
    <location>
        <begin position="1"/>
        <end position="18"/>
    </location>
</feature>
<evidence type="ECO:0000256" key="2">
    <source>
        <dbReference type="SAM" id="SignalP"/>
    </source>
</evidence>
<sequence length="384" mass="43855">MKLFVVAFAVCLASLAFAQSVPADSVEPSAEYLPPVGEESTPLADDGYRYKAVRRLKYRHRREVPSEEYLPPVAEPSSEYIPPEGAETRVAEDGYRYKTVRRFKVLRHRREAPSVEYLPPVAEPSAEYLPPEGAETRVADDGYRYKTVRRLRFRARHRRDVSELTSLPSAEYLPPVEVELAPELKTVLGDDGYRYKAVRRLKYRRHRREAEAAEEVAAAESVDAPNGEYLPPSNDVSEVPEVKSAELAQDGYRYKTVRRLKYRRHRREAEAAKEVAAAETVEAPNGEYLPPSNDIAEVPKVKSAELAQDGYHYKTLRRLKYRRNRREAEAAEDIAAAESVEAPNGEYLPPSNDIAEVPEAKSAELAQDGYRYKTVRRIRYRYRH</sequence>
<dbReference type="FunCoup" id="A0A6I9UVL4">
    <property type="interactions" value="24"/>
</dbReference>
<keyword evidence="3" id="KW-1185">Reference proteome</keyword>
<dbReference type="InterPro" id="IPR004011">
    <property type="entry name" value="Gyr_motif"/>
</dbReference>
<dbReference type="Pfam" id="PF02756">
    <property type="entry name" value="GYR"/>
    <property type="match status" value="6"/>
</dbReference>
<dbReference type="SMART" id="SM00713">
    <property type="entry name" value="GYR"/>
    <property type="match status" value="7"/>
</dbReference>
<dbReference type="Proteomes" id="UP001652620">
    <property type="component" value="Chromosome 5"/>
</dbReference>
<dbReference type="InterPro" id="IPR004019">
    <property type="entry name" value="YLP_motif"/>
</dbReference>
<dbReference type="OrthoDB" id="8069123at2759"/>
<evidence type="ECO:0000313" key="4">
    <source>
        <dbReference type="RefSeq" id="XP_011201943.2"/>
    </source>
</evidence>
<proteinExistence type="predicted"/>
<evidence type="ECO:0000256" key="1">
    <source>
        <dbReference type="SAM" id="MobiDB-lite"/>
    </source>
</evidence>
<feature type="region of interest" description="Disordered" evidence="1">
    <location>
        <begin position="214"/>
        <end position="244"/>
    </location>
</feature>
<evidence type="ECO:0000313" key="3">
    <source>
        <dbReference type="Proteomes" id="UP001652620"/>
    </source>
</evidence>
<accession>A0A6I9UVL4</accession>
<reference evidence="4" key="1">
    <citation type="submission" date="2025-08" db="UniProtKB">
        <authorList>
            <consortium name="RefSeq"/>
        </authorList>
    </citation>
    <scope>IDENTIFICATION</scope>
    <source>
        <tissue evidence="4">Adult</tissue>
    </source>
</reference>
<organism evidence="3 4">
    <name type="scientific">Bactrocera dorsalis</name>
    <name type="common">Oriental fruit fly</name>
    <name type="synonym">Dacus dorsalis</name>
    <dbReference type="NCBI Taxonomy" id="27457"/>
    <lineage>
        <taxon>Eukaryota</taxon>
        <taxon>Metazoa</taxon>
        <taxon>Ecdysozoa</taxon>
        <taxon>Arthropoda</taxon>
        <taxon>Hexapoda</taxon>
        <taxon>Insecta</taxon>
        <taxon>Pterygota</taxon>
        <taxon>Neoptera</taxon>
        <taxon>Endopterygota</taxon>
        <taxon>Diptera</taxon>
        <taxon>Brachycera</taxon>
        <taxon>Muscomorpha</taxon>
        <taxon>Tephritoidea</taxon>
        <taxon>Tephritidae</taxon>
        <taxon>Bactrocera</taxon>
        <taxon>Bactrocera</taxon>
    </lineage>
</organism>
<dbReference type="InParanoid" id="A0A6I9UVL4"/>
<dbReference type="RefSeq" id="XP_011201943.2">
    <property type="nucleotide sequence ID" value="XM_011203641.2"/>
</dbReference>
<keyword evidence="2" id="KW-0732">Signal</keyword>
<protein>
    <submittedName>
        <fullName evidence="4">Uncharacterized protein LOC105225250</fullName>
    </submittedName>
</protein>
<feature type="chain" id="PRO_5047511589" evidence="2">
    <location>
        <begin position="19"/>
        <end position="384"/>
    </location>
</feature>